<keyword evidence="3 6" id="KW-0812">Transmembrane</keyword>
<evidence type="ECO:0000256" key="3">
    <source>
        <dbReference type="ARBA" id="ARBA00022692"/>
    </source>
</evidence>
<keyword evidence="5 6" id="KW-0472">Membrane</keyword>
<dbReference type="InterPro" id="IPR007749">
    <property type="entry name" value="DUF677"/>
</dbReference>
<comment type="similarity">
    <text evidence="2">Belongs to the UPF0496 family.</text>
</comment>
<dbReference type="EMBL" id="JABFUD020000022">
    <property type="protein sequence ID" value="KAI5062616.1"/>
    <property type="molecule type" value="Genomic_DNA"/>
</dbReference>
<gene>
    <name evidence="7" type="ORF">GOP47_0023155</name>
</gene>
<dbReference type="OrthoDB" id="679959at2759"/>
<sequence>MGNSFPSRLIHQEPLESLDFSFYEEACRKDADVQKFDKNLKARTDKVMNALAVSANERSLSFDSLKEVTTSLLDMDREVMEVILDYKDDVWKNKELFLLVEEFFDNSLATLEFCTAAESSITSAKENQSFLQIALNLVPVGRDPDEQELKSILGALEFFCQAKNPFGETFIEKFEAVQERHISMLVKLRDQKRRLDKKLKNVKVWAKVSSILFGAAVAAVLICSIVAAAIAAPPVAGALAAASSLPLGSMGAWVKSMWKDYENAILAQREVIQRMHIGTVVAIHDLDNIKMLAAHLETELQAIVDDIRFANEHRDITALKLAIEDITAKRSGFVKELDDLQTHIDHVGNRIRQARTIVLHIIAQRTNRRSGKS</sequence>
<reference evidence="7" key="1">
    <citation type="submission" date="2021-01" db="EMBL/GenBank/DDBJ databases">
        <title>Adiantum capillus-veneris genome.</title>
        <authorList>
            <person name="Fang Y."/>
            <person name="Liao Q."/>
        </authorList>
    </citation>
    <scope>NUCLEOTIDE SEQUENCE</scope>
    <source>
        <strain evidence="7">H3</strain>
        <tissue evidence="7">Leaf</tissue>
    </source>
</reference>
<keyword evidence="4 6" id="KW-1133">Transmembrane helix</keyword>
<comment type="subcellular location">
    <subcellularLocation>
        <location evidence="1">Membrane</location>
    </subcellularLocation>
</comment>
<evidence type="ECO:0000256" key="4">
    <source>
        <dbReference type="ARBA" id="ARBA00022989"/>
    </source>
</evidence>
<comment type="caution">
    <text evidence="7">The sequence shown here is derived from an EMBL/GenBank/DDBJ whole genome shotgun (WGS) entry which is preliminary data.</text>
</comment>
<evidence type="ECO:0000256" key="5">
    <source>
        <dbReference type="ARBA" id="ARBA00023136"/>
    </source>
</evidence>
<dbReference type="Pfam" id="PF05055">
    <property type="entry name" value="DUF677"/>
    <property type="match status" value="1"/>
</dbReference>
<dbReference type="AlphaFoldDB" id="A0A9D4U6U3"/>
<accession>A0A9D4U6U3</accession>
<evidence type="ECO:0000256" key="6">
    <source>
        <dbReference type="SAM" id="Phobius"/>
    </source>
</evidence>
<organism evidence="7 8">
    <name type="scientific">Adiantum capillus-veneris</name>
    <name type="common">Maidenhair fern</name>
    <dbReference type="NCBI Taxonomy" id="13818"/>
    <lineage>
        <taxon>Eukaryota</taxon>
        <taxon>Viridiplantae</taxon>
        <taxon>Streptophyta</taxon>
        <taxon>Embryophyta</taxon>
        <taxon>Tracheophyta</taxon>
        <taxon>Polypodiopsida</taxon>
        <taxon>Polypodiidae</taxon>
        <taxon>Polypodiales</taxon>
        <taxon>Pteridineae</taxon>
        <taxon>Pteridaceae</taxon>
        <taxon>Vittarioideae</taxon>
        <taxon>Adiantum</taxon>
    </lineage>
</organism>
<keyword evidence="8" id="KW-1185">Reference proteome</keyword>
<dbReference type="PANTHER" id="PTHR31113">
    <property type="entry name" value="UPF0496 PROTEIN 3-RELATED"/>
    <property type="match status" value="1"/>
</dbReference>
<dbReference type="Proteomes" id="UP000886520">
    <property type="component" value="Chromosome 22"/>
</dbReference>
<evidence type="ECO:0000313" key="8">
    <source>
        <dbReference type="Proteomes" id="UP000886520"/>
    </source>
</evidence>
<dbReference type="PANTHER" id="PTHR31113:SF3">
    <property type="entry name" value="UPF0496 PROTEIN 1"/>
    <property type="match status" value="1"/>
</dbReference>
<evidence type="ECO:0000313" key="7">
    <source>
        <dbReference type="EMBL" id="KAI5062616.1"/>
    </source>
</evidence>
<feature type="transmembrane region" description="Helical" evidence="6">
    <location>
        <begin position="204"/>
        <end position="230"/>
    </location>
</feature>
<evidence type="ECO:0000256" key="1">
    <source>
        <dbReference type="ARBA" id="ARBA00004370"/>
    </source>
</evidence>
<evidence type="ECO:0000256" key="2">
    <source>
        <dbReference type="ARBA" id="ARBA00009074"/>
    </source>
</evidence>
<name>A0A9D4U6U3_ADICA</name>
<proteinExistence type="inferred from homology"/>
<feature type="transmembrane region" description="Helical" evidence="6">
    <location>
        <begin position="236"/>
        <end position="254"/>
    </location>
</feature>
<protein>
    <submittedName>
        <fullName evidence="7">Uncharacterized protein</fullName>
    </submittedName>
</protein>
<dbReference type="GO" id="GO:0016020">
    <property type="term" value="C:membrane"/>
    <property type="evidence" value="ECO:0007669"/>
    <property type="project" value="UniProtKB-SubCell"/>
</dbReference>